<evidence type="ECO:0000313" key="3">
    <source>
        <dbReference type="EMBL" id="KAF4700916.1"/>
    </source>
</evidence>
<sequence>MSSNLHNDGVRMKRKRALCVGCNYPASATPLRGACADAFLTAHTLQSLLDFSVEDICVLYDEHPPLEYGRPLQIDPIRLPTRMNLLRALRWLVQDARDGDVLFFSFSGRACQVDDLDGYEGEGLSSAILPSDYSNETEQGALRVIPTQNIRDVLLSVPPRVTLHLLMDTDYATDVVDVSGVSDGRALVAGLKQSVMCGLTLPWKLFSDHTGKYDLAKHNDACLTSPESIRVEAHPKHSVPTVLEVDLSALRRAPDT</sequence>
<dbReference type="PANTHER" id="PTHR48104">
    <property type="entry name" value="METACASPASE-4"/>
    <property type="match status" value="1"/>
</dbReference>
<dbReference type="GO" id="GO:0005737">
    <property type="term" value="C:cytoplasm"/>
    <property type="evidence" value="ECO:0007669"/>
    <property type="project" value="TreeGrafter"/>
</dbReference>
<dbReference type="Pfam" id="PF00656">
    <property type="entry name" value="Peptidase_C14"/>
    <property type="match status" value="1"/>
</dbReference>
<comment type="caution">
    <text evidence="3">The sequence shown here is derived from an EMBL/GenBank/DDBJ whole genome shotgun (WGS) entry which is preliminary data.</text>
</comment>
<comment type="similarity">
    <text evidence="1">Belongs to the peptidase C14B family.</text>
</comment>
<dbReference type="PANTHER" id="PTHR48104:SF30">
    <property type="entry name" value="METACASPASE-1"/>
    <property type="match status" value="1"/>
</dbReference>
<dbReference type="InterPro" id="IPR011600">
    <property type="entry name" value="Pept_C14_caspase"/>
</dbReference>
<evidence type="ECO:0000313" key="4">
    <source>
        <dbReference type="Proteomes" id="UP000553632"/>
    </source>
</evidence>
<organism evidence="3 4">
    <name type="scientific">Perkinsus olseni</name>
    <name type="common">Perkinsus atlanticus</name>
    <dbReference type="NCBI Taxonomy" id="32597"/>
    <lineage>
        <taxon>Eukaryota</taxon>
        <taxon>Sar</taxon>
        <taxon>Alveolata</taxon>
        <taxon>Perkinsozoa</taxon>
        <taxon>Perkinsea</taxon>
        <taxon>Perkinsida</taxon>
        <taxon>Perkinsidae</taxon>
        <taxon>Perkinsus</taxon>
    </lineage>
</organism>
<name>A0A7J6PZ33_PEROL</name>
<keyword evidence="4" id="KW-1185">Reference proteome</keyword>
<protein>
    <recommendedName>
        <fullName evidence="2">Peptidase C14 caspase domain-containing protein</fullName>
    </recommendedName>
</protein>
<accession>A0A7J6PZ33</accession>
<dbReference type="Gene3D" id="3.40.50.12660">
    <property type="match status" value="1"/>
</dbReference>
<feature type="non-terminal residue" evidence="3">
    <location>
        <position position="1"/>
    </location>
</feature>
<dbReference type="EMBL" id="JABANO010036976">
    <property type="protein sequence ID" value="KAF4700916.1"/>
    <property type="molecule type" value="Genomic_DNA"/>
</dbReference>
<dbReference type="GO" id="GO:0006508">
    <property type="term" value="P:proteolysis"/>
    <property type="evidence" value="ECO:0007669"/>
    <property type="project" value="InterPro"/>
</dbReference>
<reference evidence="3 4" key="1">
    <citation type="submission" date="2020-04" db="EMBL/GenBank/DDBJ databases">
        <title>Perkinsus olseni comparative genomics.</title>
        <authorList>
            <person name="Bogema D.R."/>
        </authorList>
    </citation>
    <scope>NUCLEOTIDE SEQUENCE [LARGE SCALE GENOMIC DNA]</scope>
    <source>
        <strain evidence="3 4">ATCC PRA-207</strain>
    </source>
</reference>
<evidence type="ECO:0000259" key="2">
    <source>
        <dbReference type="Pfam" id="PF00656"/>
    </source>
</evidence>
<gene>
    <name evidence="3" type="ORF">FOZ63_029826</name>
</gene>
<dbReference type="GO" id="GO:0004197">
    <property type="term" value="F:cysteine-type endopeptidase activity"/>
    <property type="evidence" value="ECO:0007669"/>
    <property type="project" value="InterPro"/>
</dbReference>
<dbReference type="InterPro" id="IPR050452">
    <property type="entry name" value="Metacaspase"/>
</dbReference>
<evidence type="ECO:0000256" key="1">
    <source>
        <dbReference type="ARBA" id="ARBA00009005"/>
    </source>
</evidence>
<dbReference type="AlphaFoldDB" id="A0A7J6PZ33"/>
<dbReference type="Proteomes" id="UP000553632">
    <property type="component" value="Unassembled WGS sequence"/>
</dbReference>
<proteinExistence type="inferred from homology"/>
<feature type="domain" description="Peptidase C14 caspase" evidence="2">
    <location>
        <begin position="14"/>
        <end position="164"/>
    </location>
</feature>